<dbReference type="Proteomes" id="UP000823674">
    <property type="component" value="Chromosome A08"/>
</dbReference>
<reference evidence="2 3" key="1">
    <citation type="submission" date="2021-03" db="EMBL/GenBank/DDBJ databases">
        <authorList>
            <person name="King G.J."/>
            <person name="Bancroft I."/>
            <person name="Baten A."/>
            <person name="Bloomfield J."/>
            <person name="Borpatragohain P."/>
            <person name="He Z."/>
            <person name="Irish N."/>
            <person name="Irwin J."/>
            <person name="Liu K."/>
            <person name="Mauleon R.P."/>
            <person name="Moore J."/>
            <person name="Morris R."/>
            <person name="Ostergaard L."/>
            <person name="Wang B."/>
            <person name="Wells R."/>
        </authorList>
    </citation>
    <scope>NUCLEOTIDE SEQUENCE [LARGE SCALE GENOMIC DNA]</scope>
    <source>
        <strain evidence="2">R-o-18</strain>
        <tissue evidence="2">Leaf</tissue>
    </source>
</reference>
<evidence type="ECO:0000256" key="1">
    <source>
        <dbReference type="SAM" id="SignalP"/>
    </source>
</evidence>
<keyword evidence="1" id="KW-0732">Signal</keyword>
<dbReference type="PANTHER" id="PTHR11306">
    <property type="entry name" value="NIEMANN PICK TYPE C2 PROTEIN NPC2-RELATED"/>
    <property type="match status" value="1"/>
</dbReference>
<dbReference type="InterPro" id="IPR039670">
    <property type="entry name" value="NPC2-like"/>
</dbReference>
<feature type="signal peptide" evidence="1">
    <location>
        <begin position="1"/>
        <end position="25"/>
    </location>
</feature>
<gene>
    <name evidence="2" type="primary">A08p027220.1_BraROA</name>
    <name evidence="2" type="ORF">IGI04_031498</name>
</gene>
<name>A0ABQ7LTR2_BRACM</name>
<accession>A0ABQ7LTR2</accession>
<dbReference type="PANTHER" id="PTHR11306:SF46">
    <property type="entry name" value="MD-2-RELATED LIPID-RECOGNITION DOMAIN-CONTAINING PROTEIN"/>
    <property type="match status" value="1"/>
</dbReference>
<organism evidence="2 3">
    <name type="scientific">Brassica rapa subsp. trilocularis</name>
    <dbReference type="NCBI Taxonomy" id="1813537"/>
    <lineage>
        <taxon>Eukaryota</taxon>
        <taxon>Viridiplantae</taxon>
        <taxon>Streptophyta</taxon>
        <taxon>Embryophyta</taxon>
        <taxon>Tracheophyta</taxon>
        <taxon>Spermatophyta</taxon>
        <taxon>Magnoliopsida</taxon>
        <taxon>eudicotyledons</taxon>
        <taxon>Gunneridae</taxon>
        <taxon>Pentapetalae</taxon>
        <taxon>rosids</taxon>
        <taxon>malvids</taxon>
        <taxon>Brassicales</taxon>
        <taxon>Brassicaceae</taxon>
        <taxon>Brassiceae</taxon>
        <taxon>Brassica</taxon>
    </lineage>
</organism>
<keyword evidence="3" id="KW-1185">Reference proteome</keyword>
<evidence type="ECO:0000313" key="3">
    <source>
        <dbReference type="Proteomes" id="UP000823674"/>
    </source>
</evidence>
<dbReference type="EMBL" id="JADBGQ010000007">
    <property type="protein sequence ID" value="KAG5389957.1"/>
    <property type="molecule type" value="Genomic_DNA"/>
</dbReference>
<comment type="caution">
    <text evidence="2">The sequence shown here is derived from an EMBL/GenBank/DDBJ whole genome shotgun (WGS) entry which is preliminary data.</text>
</comment>
<protein>
    <recommendedName>
        <fullName evidence="4">MD-2-related lipid-recognition domain-containing protein</fullName>
    </recommendedName>
</protein>
<sequence length="168" mass="19045">MAISHALQPLLLLLLALFFLPAALGLGTFVNFTNCRVSYPYRRVNVTSIWIDPYPLPLREINRIKITAETNYNITLGKMILNTFSVPLVLNPVHDEFHLCRDHTVTTCPVTAVPMVINIPVVINGADHYVREYFAEILLIEELINQTMCVTFRYLVRDPEFSTGILAA</sequence>
<proteinExistence type="predicted"/>
<evidence type="ECO:0000313" key="2">
    <source>
        <dbReference type="EMBL" id="KAG5389957.1"/>
    </source>
</evidence>
<feature type="chain" id="PRO_5046379099" description="MD-2-related lipid-recognition domain-containing protein" evidence="1">
    <location>
        <begin position="26"/>
        <end position="168"/>
    </location>
</feature>
<evidence type="ECO:0008006" key="4">
    <source>
        <dbReference type="Google" id="ProtNLM"/>
    </source>
</evidence>